<dbReference type="Gene3D" id="1.20.120.1750">
    <property type="match status" value="1"/>
</dbReference>
<dbReference type="InterPro" id="IPR017907">
    <property type="entry name" value="Znf_RING_CS"/>
</dbReference>
<protein>
    <recommendedName>
        <fullName evidence="2">RBR-type E3 ubiquitin transferase</fullName>
        <ecNumber evidence="2">2.3.2.31</ecNumber>
    </recommendedName>
</protein>
<dbReference type="Pfam" id="PF22191">
    <property type="entry name" value="IBR_1"/>
    <property type="match status" value="1"/>
</dbReference>
<dbReference type="Gene3D" id="2.20.25.20">
    <property type="match status" value="1"/>
</dbReference>
<evidence type="ECO:0000256" key="2">
    <source>
        <dbReference type="ARBA" id="ARBA00012251"/>
    </source>
</evidence>
<name>F2TXB0_SALR5</name>
<dbReference type="EMBL" id="GL832956">
    <property type="protein sequence ID" value="EGD76019.1"/>
    <property type="molecule type" value="Genomic_DNA"/>
</dbReference>
<accession>F2TXB0</accession>
<keyword evidence="9" id="KW-1133">Transmembrane helix</keyword>
<keyword evidence="6" id="KW-0863">Zinc-finger</keyword>
<dbReference type="PROSITE" id="PS00518">
    <property type="entry name" value="ZF_RING_1"/>
    <property type="match status" value="1"/>
</dbReference>
<gene>
    <name evidence="11" type="ORF">PTSG_00728</name>
</gene>
<feature type="transmembrane region" description="Helical" evidence="9">
    <location>
        <begin position="222"/>
        <end position="246"/>
    </location>
</feature>
<dbReference type="AlphaFoldDB" id="F2TXB0"/>
<dbReference type="Pfam" id="PF01485">
    <property type="entry name" value="IBR"/>
    <property type="match status" value="1"/>
</dbReference>
<organism evidence="12">
    <name type="scientific">Salpingoeca rosetta (strain ATCC 50818 / BSB-021)</name>
    <dbReference type="NCBI Taxonomy" id="946362"/>
    <lineage>
        <taxon>Eukaryota</taxon>
        <taxon>Choanoflagellata</taxon>
        <taxon>Craspedida</taxon>
        <taxon>Salpingoecidae</taxon>
        <taxon>Salpingoeca</taxon>
    </lineage>
</organism>
<dbReference type="PANTHER" id="PTHR11685">
    <property type="entry name" value="RBR FAMILY RING FINGER AND IBR DOMAIN-CONTAINING"/>
    <property type="match status" value="1"/>
</dbReference>
<keyword evidence="5" id="KW-0677">Repeat</keyword>
<evidence type="ECO:0000256" key="9">
    <source>
        <dbReference type="SAM" id="Phobius"/>
    </source>
</evidence>
<keyword evidence="7" id="KW-0833">Ubl conjugation pathway</keyword>
<dbReference type="EC" id="2.3.2.31" evidence="2"/>
<dbReference type="InterPro" id="IPR002867">
    <property type="entry name" value="IBR_dom"/>
</dbReference>
<dbReference type="RefSeq" id="XP_004998194.1">
    <property type="nucleotide sequence ID" value="XM_004998137.1"/>
</dbReference>
<dbReference type="KEGG" id="sre:PTSG_00728"/>
<keyword evidence="12" id="KW-1185">Reference proteome</keyword>
<reference evidence="11" key="1">
    <citation type="submission" date="2009-08" db="EMBL/GenBank/DDBJ databases">
        <title>Annotation of Salpingoeca rosetta.</title>
        <authorList>
            <consortium name="The Broad Institute Genome Sequencing Platform"/>
            <person name="Russ C."/>
            <person name="Cuomo C."/>
            <person name="Burger G."/>
            <person name="Gray M.W."/>
            <person name="Holland P.W.H."/>
            <person name="King N."/>
            <person name="Lang F.B.F."/>
            <person name="Roger A.J."/>
            <person name="Ruiz-Trillo I."/>
            <person name="Young S.K."/>
            <person name="Zeng Q."/>
            <person name="Gargeya S."/>
            <person name="Alvarado L."/>
            <person name="Berlin A."/>
            <person name="Chapman S.B."/>
            <person name="Chen Z."/>
            <person name="Freedman E."/>
            <person name="Gellesch M."/>
            <person name="Goldberg J."/>
            <person name="Griggs A."/>
            <person name="Gujja S."/>
            <person name="Heilman E."/>
            <person name="Heiman D."/>
            <person name="Howarth C."/>
            <person name="Mehta T."/>
            <person name="Neiman D."/>
            <person name="Pearson M."/>
            <person name="Roberts A."/>
            <person name="Saif S."/>
            <person name="Shea T."/>
            <person name="Shenoy N."/>
            <person name="Sisk P."/>
            <person name="Stolte C."/>
            <person name="Sykes S."/>
            <person name="White J."/>
            <person name="Yandava C."/>
            <person name="Haas B."/>
            <person name="Nusbaum C."/>
            <person name="Birren B."/>
        </authorList>
    </citation>
    <scope>NUCLEOTIDE SEQUENCE [LARGE SCALE GENOMIC DNA]</scope>
    <source>
        <strain evidence="11">ATCC 50818</strain>
    </source>
</reference>
<dbReference type="Proteomes" id="UP000007799">
    <property type="component" value="Unassembled WGS sequence"/>
</dbReference>
<keyword evidence="9" id="KW-0472">Membrane</keyword>
<evidence type="ECO:0000256" key="5">
    <source>
        <dbReference type="ARBA" id="ARBA00022737"/>
    </source>
</evidence>
<comment type="catalytic activity">
    <reaction evidence="1">
        <text>[E2 ubiquitin-conjugating enzyme]-S-ubiquitinyl-L-cysteine + [acceptor protein]-L-lysine = [E2 ubiquitin-conjugating enzyme]-L-cysteine + [acceptor protein]-N(6)-ubiquitinyl-L-lysine.</text>
        <dbReference type="EC" id="2.3.2.31"/>
    </reaction>
</comment>
<sequence>MTDDEDRSNECVVCGLDEDVAVVPKCHHGICKECLRMHAKSCMDTRRLPVQCAACTEDVPLNMVLDALPPEEQDQLSTAMLRAALEKDPQVRFCPAPDCGYAVFLGEDMTLCPYASCDRCGTAFCTRCKHKAHGRNPCVLTDLPPNTKPCPKCFAPIEKAQDGSCNHVRCYVCKTDFCWLCLKPLSQMDTINHYVGMTGCTMFGSKPWSEGKRLAVHRSSPLWVPFAIGLGAVAVPLMSLSLPVVAAKEAYKDNQEASKARRVWRGFKSGIGTLLIGTPILAVAYTVVALKGAWFAYVKMPCREVHSCCRSGRPPSGVVDLTPQSALPSGHRLASDSAA</sequence>
<dbReference type="OMA" id="HYMSPTG"/>
<dbReference type="GO" id="GO:0016567">
    <property type="term" value="P:protein ubiquitination"/>
    <property type="evidence" value="ECO:0007669"/>
    <property type="project" value="InterPro"/>
</dbReference>
<dbReference type="PROSITE" id="PS51873">
    <property type="entry name" value="TRIAD"/>
    <property type="match status" value="1"/>
</dbReference>
<keyword evidence="8" id="KW-0862">Zinc</keyword>
<dbReference type="InterPro" id="IPR031127">
    <property type="entry name" value="E3_UB_ligase_RBR"/>
</dbReference>
<evidence type="ECO:0000256" key="1">
    <source>
        <dbReference type="ARBA" id="ARBA00001798"/>
    </source>
</evidence>
<proteinExistence type="predicted"/>
<dbReference type="InParanoid" id="F2TXB0"/>
<evidence type="ECO:0000259" key="10">
    <source>
        <dbReference type="PROSITE" id="PS51873"/>
    </source>
</evidence>
<evidence type="ECO:0000256" key="3">
    <source>
        <dbReference type="ARBA" id="ARBA00022679"/>
    </source>
</evidence>
<dbReference type="SMART" id="SM00647">
    <property type="entry name" value="IBR"/>
    <property type="match status" value="2"/>
</dbReference>
<feature type="domain" description="RING-type" evidence="10">
    <location>
        <begin position="7"/>
        <end position="204"/>
    </location>
</feature>
<dbReference type="InterPro" id="IPR044066">
    <property type="entry name" value="TRIAD_supradom"/>
</dbReference>
<dbReference type="GO" id="GO:0008270">
    <property type="term" value="F:zinc ion binding"/>
    <property type="evidence" value="ECO:0007669"/>
    <property type="project" value="UniProtKB-KW"/>
</dbReference>
<evidence type="ECO:0000313" key="11">
    <source>
        <dbReference type="EMBL" id="EGD76019.1"/>
    </source>
</evidence>
<dbReference type="GO" id="GO:0061630">
    <property type="term" value="F:ubiquitin protein ligase activity"/>
    <property type="evidence" value="ECO:0007669"/>
    <property type="project" value="UniProtKB-EC"/>
</dbReference>
<evidence type="ECO:0000256" key="6">
    <source>
        <dbReference type="ARBA" id="ARBA00022771"/>
    </source>
</evidence>
<dbReference type="STRING" id="946362.F2TXB0"/>
<evidence type="ECO:0000313" key="12">
    <source>
        <dbReference type="Proteomes" id="UP000007799"/>
    </source>
</evidence>
<keyword evidence="3" id="KW-0808">Transferase</keyword>
<evidence type="ECO:0000256" key="8">
    <source>
        <dbReference type="ARBA" id="ARBA00022833"/>
    </source>
</evidence>
<evidence type="ECO:0000256" key="4">
    <source>
        <dbReference type="ARBA" id="ARBA00022723"/>
    </source>
</evidence>
<feature type="transmembrane region" description="Helical" evidence="9">
    <location>
        <begin position="267"/>
        <end position="290"/>
    </location>
</feature>
<dbReference type="GeneID" id="16078790"/>
<dbReference type="eggNOG" id="KOG1815">
    <property type="taxonomic scope" value="Eukaryota"/>
</dbReference>
<evidence type="ECO:0000256" key="7">
    <source>
        <dbReference type="ARBA" id="ARBA00022786"/>
    </source>
</evidence>
<keyword evidence="4" id="KW-0479">Metal-binding</keyword>
<dbReference type="SUPFAM" id="SSF57850">
    <property type="entry name" value="RING/U-box"/>
    <property type="match status" value="3"/>
</dbReference>
<keyword evidence="9" id="KW-0812">Transmembrane</keyword>
<dbReference type="CDD" id="cd20338">
    <property type="entry name" value="BRcat_RBR_RNF19"/>
    <property type="match status" value="1"/>
</dbReference>
<dbReference type="OrthoDB" id="1431934at2759"/>